<reference evidence="2" key="1">
    <citation type="submission" date="2014-01" db="EMBL/GenBank/DDBJ databases">
        <title>Complete genome sequence of novel bacteriophage BMBTP3 with a mosaic organization.</title>
        <authorList>
            <person name="Zhu L."/>
            <person name="Wang Y."/>
            <person name="Sun M."/>
        </authorList>
    </citation>
    <scope>NUCLEOTIDE SEQUENCE [LARGE SCALE GENOMIC DNA]</scope>
</reference>
<proteinExistence type="predicted"/>
<dbReference type="EMBL" id="KJ024807">
    <property type="protein sequence ID" value="AHJ86767.1"/>
    <property type="molecule type" value="Genomic_DNA"/>
</dbReference>
<accession>A0A0A7AQ96</accession>
<dbReference type="GeneID" id="26613728"/>
<protein>
    <submittedName>
        <fullName evidence="1">Uncharacterized protein</fullName>
    </submittedName>
</protein>
<sequence length="54" mass="6552">MELVLWMIIGILFGHTICMKLDLKHSKERLDTYKEMLDIQNEKIDNLWGYINKR</sequence>
<name>A0A0A7AQ96_9CAUD</name>
<dbReference type="RefSeq" id="YP_009194036.1">
    <property type="nucleotide sequence ID" value="NC_028748.2"/>
</dbReference>
<dbReference type="KEGG" id="vg:26613728"/>
<dbReference type="OrthoDB" id="39279at10239"/>
<dbReference type="Proteomes" id="UP000031093">
    <property type="component" value="Segment"/>
</dbReference>
<evidence type="ECO:0000313" key="1">
    <source>
        <dbReference type="EMBL" id="AHJ86767.1"/>
    </source>
</evidence>
<organism evidence="1 2">
    <name type="scientific">Bacillus phage vB_BtS_BMBtp3</name>
    <dbReference type="NCBI Taxonomy" id="1445809"/>
    <lineage>
        <taxon>Viruses</taxon>
        <taxon>Duplodnaviria</taxon>
        <taxon>Heunggongvirae</taxon>
        <taxon>Uroviricota</taxon>
        <taxon>Caudoviricetes</taxon>
        <taxon>Waukeshavirus</taxon>
        <taxon>Waukeshavirus BMBtp3</taxon>
    </lineage>
</organism>
<evidence type="ECO:0000313" key="2">
    <source>
        <dbReference type="Proteomes" id="UP000031093"/>
    </source>
</evidence>
<keyword evidence="2" id="KW-1185">Reference proteome</keyword>
<gene>
    <name evidence="1" type="ORF">BMBtpLA_58</name>
</gene>